<name>A0A2H0BV50_9BACT</name>
<evidence type="ECO:0000313" key="2">
    <source>
        <dbReference type="EMBL" id="PIP61553.1"/>
    </source>
</evidence>
<proteinExistence type="predicted"/>
<protein>
    <submittedName>
        <fullName evidence="2">Metallopeptidase</fullName>
    </submittedName>
</protein>
<sequence>MELEEAVDIKVRLENIIKTLAIEYINPDRIFCFRSHKSKANARARIWSMPRIWQMALKIKSCYVIEVLSEKFDNISYDDQTKILIHELLHIPKTFSGALRPHKGRYMTVGHREVDKLYKLFKKNL</sequence>
<reference evidence="2 3" key="1">
    <citation type="submission" date="2017-09" db="EMBL/GenBank/DDBJ databases">
        <title>Depth-based differentiation of microbial function through sediment-hosted aquifers and enrichment of novel symbionts in the deep terrestrial subsurface.</title>
        <authorList>
            <person name="Probst A.J."/>
            <person name="Ladd B."/>
            <person name="Jarett J.K."/>
            <person name="Geller-Mcgrath D.E."/>
            <person name="Sieber C.M."/>
            <person name="Emerson J.B."/>
            <person name="Anantharaman K."/>
            <person name="Thomas B.C."/>
            <person name="Malmstrom R."/>
            <person name="Stieglmeier M."/>
            <person name="Klingl A."/>
            <person name="Woyke T."/>
            <person name="Ryan C.M."/>
            <person name="Banfield J.F."/>
        </authorList>
    </citation>
    <scope>NUCLEOTIDE SEQUENCE [LARGE SCALE GENOMIC DNA]</scope>
    <source>
        <strain evidence="2">CG22_combo_CG10-13_8_21_14_all_38_20</strain>
    </source>
</reference>
<dbReference type="Proteomes" id="UP000231246">
    <property type="component" value="Unassembled WGS sequence"/>
</dbReference>
<organism evidence="2 3">
    <name type="scientific">Candidatus Roizmanbacteria bacterium CG22_combo_CG10-13_8_21_14_all_38_20</name>
    <dbReference type="NCBI Taxonomy" id="1974862"/>
    <lineage>
        <taxon>Bacteria</taxon>
        <taxon>Candidatus Roizmaniibacteriota</taxon>
    </lineage>
</organism>
<dbReference type="InterPro" id="IPR043998">
    <property type="entry name" value="Put_Metallopep"/>
</dbReference>
<gene>
    <name evidence="2" type="ORF">COW99_03435</name>
</gene>
<feature type="domain" description="Putative phage metallopeptidase" evidence="1">
    <location>
        <begin position="2"/>
        <end position="120"/>
    </location>
</feature>
<evidence type="ECO:0000259" key="1">
    <source>
        <dbReference type="Pfam" id="PF18894"/>
    </source>
</evidence>
<accession>A0A2H0BV50</accession>
<comment type="caution">
    <text evidence="2">The sequence shown here is derived from an EMBL/GenBank/DDBJ whole genome shotgun (WGS) entry which is preliminary data.</text>
</comment>
<dbReference type="Pfam" id="PF18894">
    <property type="entry name" value="PhageMetallopep"/>
    <property type="match status" value="1"/>
</dbReference>
<dbReference type="EMBL" id="PCTA01000023">
    <property type="protein sequence ID" value="PIP61553.1"/>
    <property type="molecule type" value="Genomic_DNA"/>
</dbReference>
<dbReference type="AlphaFoldDB" id="A0A2H0BV50"/>
<evidence type="ECO:0000313" key="3">
    <source>
        <dbReference type="Proteomes" id="UP000231246"/>
    </source>
</evidence>